<dbReference type="CDD" id="cd05467">
    <property type="entry name" value="CBM20"/>
    <property type="match status" value="1"/>
</dbReference>
<dbReference type="GO" id="GO:0051752">
    <property type="term" value="F:phosphoglucan, water dikinase activity"/>
    <property type="evidence" value="ECO:0007669"/>
    <property type="project" value="UniProtKB-EC"/>
</dbReference>
<dbReference type="AlphaFoldDB" id="A0A023BAH3"/>
<protein>
    <submittedName>
        <fullName evidence="12">Phosphoglucan, water dikinase</fullName>
        <ecNumber evidence="12">2.7.9.5</ecNumber>
    </submittedName>
</protein>
<dbReference type="GO" id="GO:2001070">
    <property type="term" value="F:starch binding"/>
    <property type="evidence" value="ECO:0007669"/>
    <property type="project" value="InterPro"/>
</dbReference>
<gene>
    <name evidence="12" type="ORF">GNI_039140</name>
</gene>
<evidence type="ECO:0000256" key="4">
    <source>
        <dbReference type="ARBA" id="ARBA00022679"/>
    </source>
</evidence>
<keyword evidence="13" id="KW-1185">Reference proteome</keyword>
<name>A0A023BAH3_GRENI</name>
<dbReference type="Gene3D" id="3.30.1490.20">
    <property type="entry name" value="ATP-grasp fold, A domain"/>
    <property type="match status" value="1"/>
</dbReference>
<evidence type="ECO:0000256" key="5">
    <source>
        <dbReference type="ARBA" id="ARBA00022723"/>
    </source>
</evidence>
<keyword evidence="8" id="KW-0067">ATP-binding</keyword>
<dbReference type="VEuPathDB" id="CryptoDB:GNI_039140"/>
<dbReference type="GO" id="GO:0005524">
    <property type="term" value="F:ATP binding"/>
    <property type="evidence" value="ECO:0007669"/>
    <property type="project" value="UniProtKB-KW"/>
</dbReference>
<keyword evidence="10" id="KW-0119">Carbohydrate metabolism</keyword>
<dbReference type="InterPro" id="IPR013783">
    <property type="entry name" value="Ig-like_fold"/>
</dbReference>
<feature type="domain" description="CBM20" evidence="11">
    <location>
        <begin position="3"/>
        <end position="113"/>
    </location>
</feature>
<organism evidence="12 13">
    <name type="scientific">Gregarina niphandrodes</name>
    <name type="common">Septate eugregarine</name>
    <dbReference type="NCBI Taxonomy" id="110365"/>
    <lineage>
        <taxon>Eukaryota</taxon>
        <taxon>Sar</taxon>
        <taxon>Alveolata</taxon>
        <taxon>Apicomplexa</taxon>
        <taxon>Conoidasida</taxon>
        <taxon>Gregarinasina</taxon>
        <taxon>Eugregarinorida</taxon>
        <taxon>Gregarinidae</taxon>
        <taxon>Gregarina</taxon>
    </lineage>
</organism>
<dbReference type="OMA" id="VPMNWTE"/>
<dbReference type="SUPFAM" id="SSF49452">
    <property type="entry name" value="Starch-binding domain-like"/>
    <property type="match status" value="1"/>
</dbReference>
<reference evidence="12" key="1">
    <citation type="submission" date="2013-12" db="EMBL/GenBank/DDBJ databases">
        <authorList>
            <person name="Omoto C.K."/>
            <person name="Sibley D."/>
            <person name="Venepally P."/>
            <person name="Hadjithomas M."/>
            <person name="Karamycheva S."/>
            <person name="Brunk B."/>
            <person name="Roos D."/>
            <person name="Caler E."/>
            <person name="Lorenzi H."/>
        </authorList>
    </citation>
    <scope>NUCLEOTIDE SEQUENCE</scope>
</reference>
<dbReference type="Gene3D" id="2.60.40.10">
    <property type="entry name" value="Immunoglobulins"/>
    <property type="match status" value="1"/>
</dbReference>
<dbReference type="EC" id="2.7.9.5" evidence="12"/>
<sequence length="1159" mass="124705">MPAVTIPPPVVVFECRCEQTVVGQQVYVIGSCEELGCWGIDLAVPLSTSSQQFPRWLSCAFELQTVDPGTSIEFKFLIKNADGSLVLWESGANRSFRCPDAGHLARVKGVFDRCPTVNISITVASATGATAAVATPEPGSGATTTTPPAPAAMAGCARKVPYLPPQDVLTALAEYRTQSVVELISTTHGNTKSLRERLEFIANVVTSRPASAVEMLRTLALLSLYWEWVATRVLFCGEDGRHFRPNHVAQSSKEIFDALVAYLDPAGKGDAHKGDTHSWALDVTEMVARRLMKLLPSFDAKFTATVPMTRIRDIAHRNDIPSDVKTEIKTTLQNKLHRCASPQDLVTCRSLLDKYRAQNLNPDFLSEFTAFESELTQFFNQQSYRERLDAVRDVLNSNAVDTFLKKIAESAFESCEAVYGYNAEGVLTKLMNALAAGVALRSQLYAVKDAQQVRVADVETEDTLTQLLCRTANVVEEKAPCLASDVLARTLVRVLRICLDSMALSGVVRPLSLLLSEECGTILECSEPMLNLACESLGQRVARICTTFSELVSATYDSESTQTLARNLGVQTATSALVAESFIRESFLFQVSRVASVLCATTQTTQHTVVCAGSEPNVRGRLVSCKGFEEAAPLLSSGDVGVIVAVEHLTGDEDVTTYPGLAGIVAKHEVPLLSHIGVRARQRRLPFVCIVSPTFNWSAFVQKFENSNIVFTPEAATGALVTKAESAATSPAPASKPAPPGRAVVLPLDAEAPCLSESSSNAGSPKFRRRRTRVCKGPGPTRFASALTVLAGKDIRAESCGSKAAVCAQLHELLEGTHLKAPPCLALPFGSIDAAFRSAVNQDAFSRYDALRKRLTSSSDAELPELCASTQRLVMDLALSREVVVKFRDAVALAFLANDVALLESQRLALYVRSSSSVEDNSEDAAAGVYESVTTTVTWSLPSGTTAAAVGTGAGLPANGTGAGHTAPGQATSGHAAFVATLHITELWLAVKQVWASLYAVRAVRARRGHEDAGDMGVLIQPVVNADWSFYAYTRAPASLHRAPGCCYIELVKGLGESLAGGGRSVGGGRGFRLLVSPQTKMVDLCGVWSMWGAVQADITPCFDALTEEELRPDYWKNLGIRLADIHLLETLLQRPQDVEGCVVNGRDLFIVQSRPQTD</sequence>
<evidence type="ECO:0000313" key="13">
    <source>
        <dbReference type="Proteomes" id="UP000019763"/>
    </source>
</evidence>
<dbReference type="SUPFAM" id="SSF56059">
    <property type="entry name" value="Glutathione synthetase ATP-binding domain-like"/>
    <property type="match status" value="1"/>
</dbReference>
<dbReference type="GO" id="GO:0046872">
    <property type="term" value="F:metal ion binding"/>
    <property type="evidence" value="ECO:0007669"/>
    <property type="project" value="UniProtKB-KW"/>
</dbReference>
<dbReference type="InterPro" id="IPR013784">
    <property type="entry name" value="Carb-bd-like_fold"/>
</dbReference>
<keyword evidence="4 12" id="KW-0808">Transferase</keyword>
<evidence type="ECO:0000256" key="9">
    <source>
        <dbReference type="ARBA" id="ARBA00022842"/>
    </source>
</evidence>
<evidence type="ECO:0000256" key="3">
    <source>
        <dbReference type="ARBA" id="ARBA00011738"/>
    </source>
</evidence>
<proteinExistence type="inferred from homology"/>
<dbReference type="Pfam" id="PF01326">
    <property type="entry name" value="PPDK_N"/>
    <property type="match status" value="1"/>
</dbReference>
<evidence type="ECO:0000256" key="2">
    <source>
        <dbReference type="ARBA" id="ARBA00007837"/>
    </source>
</evidence>
<dbReference type="InterPro" id="IPR013815">
    <property type="entry name" value="ATP_grasp_subdomain_1"/>
</dbReference>
<dbReference type="InterPro" id="IPR002192">
    <property type="entry name" value="PPDK_AMP/ATP-bd"/>
</dbReference>
<dbReference type="GeneID" id="22911501"/>
<comment type="caution">
    <text evidence="12">The sequence shown here is derived from an EMBL/GenBank/DDBJ whole genome shotgun (WGS) entry which is preliminary data.</text>
</comment>
<keyword evidence="7" id="KW-0418">Kinase</keyword>
<keyword evidence="5" id="KW-0479">Metal-binding</keyword>
<comment type="similarity">
    <text evidence="2">Belongs to the PEP-utilizing enzyme family.</text>
</comment>
<evidence type="ECO:0000256" key="10">
    <source>
        <dbReference type="ARBA" id="ARBA00023277"/>
    </source>
</evidence>
<evidence type="ECO:0000313" key="12">
    <source>
        <dbReference type="EMBL" id="EZG78247.1"/>
    </source>
</evidence>
<dbReference type="OrthoDB" id="6123450at2759"/>
<dbReference type="PROSITE" id="PS51166">
    <property type="entry name" value="CBM20"/>
    <property type="match status" value="1"/>
</dbReference>
<comment type="cofactor">
    <cofactor evidence="1">
        <name>Mg(2+)</name>
        <dbReference type="ChEBI" id="CHEBI:18420"/>
    </cofactor>
</comment>
<dbReference type="eggNOG" id="ENOG502QS3J">
    <property type="taxonomic scope" value="Eukaryota"/>
</dbReference>
<comment type="subunit">
    <text evidence="3">Homodimer.</text>
</comment>
<dbReference type="SMART" id="SM01065">
    <property type="entry name" value="CBM_2"/>
    <property type="match status" value="1"/>
</dbReference>
<dbReference type="InterPro" id="IPR002044">
    <property type="entry name" value="CBM20"/>
</dbReference>
<dbReference type="PANTHER" id="PTHR47453:SF1">
    <property type="entry name" value="PHOSPHOGLUCAN, WATER DIKINASE, CHLOROPLASTIC"/>
    <property type="match status" value="1"/>
</dbReference>
<evidence type="ECO:0000259" key="11">
    <source>
        <dbReference type="PROSITE" id="PS51166"/>
    </source>
</evidence>
<keyword evidence="6" id="KW-0547">Nucleotide-binding</keyword>
<dbReference type="InterPro" id="IPR054481">
    <property type="entry name" value="GWD1_pHisD"/>
</dbReference>
<dbReference type="Pfam" id="PF00686">
    <property type="entry name" value="CBM_20"/>
    <property type="match status" value="1"/>
</dbReference>
<dbReference type="RefSeq" id="XP_011129379.1">
    <property type="nucleotide sequence ID" value="XM_011131077.1"/>
</dbReference>
<evidence type="ECO:0000256" key="8">
    <source>
        <dbReference type="ARBA" id="ARBA00022840"/>
    </source>
</evidence>
<dbReference type="Proteomes" id="UP000019763">
    <property type="component" value="Unassembled WGS sequence"/>
</dbReference>
<evidence type="ECO:0000256" key="7">
    <source>
        <dbReference type="ARBA" id="ARBA00022777"/>
    </source>
</evidence>
<dbReference type="EMBL" id="AFNH02000301">
    <property type="protein sequence ID" value="EZG78247.1"/>
    <property type="molecule type" value="Genomic_DNA"/>
</dbReference>
<keyword evidence="9" id="KW-0460">Magnesium</keyword>
<evidence type="ECO:0000256" key="1">
    <source>
        <dbReference type="ARBA" id="ARBA00001946"/>
    </source>
</evidence>
<dbReference type="PANTHER" id="PTHR47453">
    <property type="entry name" value="PHOSPHOGLUCAN, WATER DIKINASE, CHLOROPLASTIC"/>
    <property type="match status" value="1"/>
</dbReference>
<accession>A0A023BAH3</accession>
<dbReference type="Pfam" id="PF22973">
    <property type="entry name" value="GWD1_pHisD"/>
    <property type="match status" value="1"/>
</dbReference>
<evidence type="ECO:0000256" key="6">
    <source>
        <dbReference type="ARBA" id="ARBA00022741"/>
    </source>
</evidence>